<protein>
    <recommendedName>
        <fullName evidence="3">SmpA / OmlA family protein</fullName>
    </recommendedName>
</protein>
<evidence type="ECO:0000256" key="1">
    <source>
        <dbReference type="SAM" id="MobiDB-lite"/>
    </source>
</evidence>
<organism evidence="2">
    <name type="scientific">mine drainage metagenome</name>
    <dbReference type="NCBI Taxonomy" id="410659"/>
    <lineage>
        <taxon>unclassified sequences</taxon>
        <taxon>metagenomes</taxon>
        <taxon>ecological metagenomes</taxon>
    </lineage>
</organism>
<accession>A0A1J5REW6</accession>
<name>A0A1J5REW6_9ZZZZ</name>
<evidence type="ECO:0008006" key="3">
    <source>
        <dbReference type="Google" id="ProtNLM"/>
    </source>
</evidence>
<comment type="caution">
    <text evidence="2">The sequence shown here is derived from an EMBL/GenBank/DDBJ whole genome shotgun (WGS) entry which is preliminary data.</text>
</comment>
<gene>
    <name evidence="2" type="ORF">GALL_234040</name>
</gene>
<feature type="region of interest" description="Disordered" evidence="1">
    <location>
        <begin position="71"/>
        <end position="106"/>
    </location>
</feature>
<proteinExistence type="predicted"/>
<evidence type="ECO:0000313" key="2">
    <source>
        <dbReference type="EMBL" id="OIQ94648.1"/>
    </source>
</evidence>
<feature type="compositionally biased region" description="Low complexity" evidence="1">
    <location>
        <begin position="71"/>
        <end position="90"/>
    </location>
</feature>
<dbReference type="AlphaFoldDB" id="A0A1J5REW6"/>
<sequence length="192" mass="20405">MKFARGSRGMVMRDLVRGSLCVIAFMGPFQGASAAAAEAPGLAALRRQVTTLNSVVLDLQARVRQLETRLAASSATTPAKTAPAATPAAARVQEPPAAKPAESRPAVVTAAPAGTGAGYLSPEALLRQRWSTIDSNMADTRVRELLGEPSKKFKLNGRTVWYYYYPGTGVGSVFFTDAGRVSSKQSPFGWSW</sequence>
<dbReference type="EMBL" id="MLJW01000182">
    <property type="protein sequence ID" value="OIQ94648.1"/>
    <property type="molecule type" value="Genomic_DNA"/>
</dbReference>
<reference evidence="2" key="1">
    <citation type="submission" date="2016-10" db="EMBL/GenBank/DDBJ databases">
        <title>Sequence of Gallionella enrichment culture.</title>
        <authorList>
            <person name="Poehlein A."/>
            <person name="Muehling M."/>
            <person name="Daniel R."/>
        </authorList>
    </citation>
    <scope>NUCLEOTIDE SEQUENCE</scope>
</reference>